<dbReference type="PANTHER" id="PTHR30055:SF234">
    <property type="entry name" value="HTH-TYPE TRANSCRIPTIONAL REGULATOR BETI"/>
    <property type="match status" value="1"/>
</dbReference>
<sequence length="210" mass="22285">MGGNILTYSDSVQGIYESCGVSSVRVTSIVGRGMCMTDTRGPRATVRDRLVVEATRLFSADGFAGTSLSRTAAAAGCSVGAIHFHFGDKRGLFRECYREAWRVLPASILRDGETASERVVRIVDAASADRYLPRLASQAVEALGAAGAVSIERELCGPALGSNDEVAARLVSTLIRDLTSSTKTESGDRVIRALVDGLSNRQRTTDAGVR</sequence>
<evidence type="ECO:0000256" key="1">
    <source>
        <dbReference type="ARBA" id="ARBA00023015"/>
    </source>
</evidence>
<dbReference type="InterPro" id="IPR001647">
    <property type="entry name" value="HTH_TetR"/>
</dbReference>
<keyword evidence="7" id="KW-1185">Reference proteome</keyword>
<dbReference type="Gene3D" id="1.10.357.10">
    <property type="entry name" value="Tetracycline Repressor, domain 2"/>
    <property type="match status" value="1"/>
</dbReference>
<gene>
    <name evidence="6" type="ORF">nbrc107696_10020</name>
</gene>
<keyword evidence="1" id="KW-0805">Transcription regulation</keyword>
<evidence type="ECO:0000313" key="7">
    <source>
        <dbReference type="Proteomes" id="UP000444960"/>
    </source>
</evidence>
<dbReference type="PROSITE" id="PS50977">
    <property type="entry name" value="HTH_TETR_2"/>
    <property type="match status" value="1"/>
</dbReference>
<comment type="caution">
    <text evidence="6">The sequence shown here is derived from an EMBL/GenBank/DDBJ whole genome shotgun (WGS) entry which is preliminary data.</text>
</comment>
<dbReference type="GO" id="GO:0003700">
    <property type="term" value="F:DNA-binding transcription factor activity"/>
    <property type="evidence" value="ECO:0007669"/>
    <property type="project" value="TreeGrafter"/>
</dbReference>
<feature type="DNA-binding region" description="H-T-H motif" evidence="4">
    <location>
        <begin position="67"/>
        <end position="86"/>
    </location>
</feature>
<accession>A0A7I9V589</accession>
<name>A0A7I9V589_9ACTN</name>
<organism evidence="6 7">
    <name type="scientific">Gordonia spumicola</name>
    <dbReference type="NCBI Taxonomy" id="589161"/>
    <lineage>
        <taxon>Bacteria</taxon>
        <taxon>Bacillati</taxon>
        <taxon>Actinomycetota</taxon>
        <taxon>Actinomycetes</taxon>
        <taxon>Mycobacteriales</taxon>
        <taxon>Gordoniaceae</taxon>
        <taxon>Gordonia</taxon>
    </lineage>
</organism>
<evidence type="ECO:0000256" key="2">
    <source>
        <dbReference type="ARBA" id="ARBA00023125"/>
    </source>
</evidence>
<evidence type="ECO:0000256" key="4">
    <source>
        <dbReference type="PROSITE-ProRule" id="PRU00335"/>
    </source>
</evidence>
<reference evidence="7" key="1">
    <citation type="submission" date="2019-06" db="EMBL/GenBank/DDBJ databases">
        <title>Gordonia isolated from sludge of a wastewater treatment plant.</title>
        <authorList>
            <person name="Tamura T."/>
            <person name="Aoyama K."/>
            <person name="Kang Y."/>
            <person name="Saito S."/>
            <person name="Akiyama N."/>
            <person name="Yazawa K."/>
            <person name="Gonoi T."/>
            <person name="Mikami Y."/>
        </authorList>
    </citation>
    <scope>NUCLEOTIDE SEQUENCE [LARGE SCALE GENOMIC DNA]</scope>
    <source>
        <strain evidence="7">NBRC 107696</strain>
    </source>
</reference>
<keyword evidence="3" id="KW-0804">Transcription</keyword>
<protein>
    <recommendedName>
        <fullName evidence="5">HTH tetR-type domain-containing protein</fullName>
    </recommendedName>
</protein>
<evidence type="ECO:0000256" key="3">
    <source>
        <dbReference type="ARBA" id="ARBA00023163"/>
    </source>
</evidence>
<dbReference type="InterPro" id="IPR050109">
    <property type="entry name" value="HTH-type_TetR-like_transc_reg"/>
</dbReference>
<dbReference type="PRINTS" id="PR00455">
    <property type="entry name" value="HTHTETR"/>
</dbReference>
<proteinExistence type="predicted"/>
<dbReference type="Proteomes" id="UP000444960">
    <property type="component" value="Unassembled WGS sequence"/>
</dbReference>
<dbReference type="AlphaFoldDB" id="A0A7I9V589"/>
<dbReference type="PANTHER" id="PTHR30055">
    <property type="entry name" value="HTH-TYPE TRANSCRIPTIONAL REGULATOR RUTR"/>
    <property type="match status" value="1"/>
</dbReference>
<dbReference type="Pfam" id="PF00440">
    <property type="entry name" value="TetR_N"/>
    <property type="match status" value="1"/>
</dbReference>
<dbReference type="EMBL" id="BJOV01000002">
    <property type="protein sequence ID" value="GEE00556.1"/>
    <property type="molecule type" value="Genomic_DNA"/>
</dbReference>
<evidence type="ECO:0000259" key="5">
    <source>
        <dbReference type="PROSITE" id="PS50977"/>
    </source>
</evidence>
<dbReference type="SUPFAM" id="SSF46689">
    <property type="entry name" value="Homeodomain-like"/>
    <property type="match status" value="1"/>
</dbReference>
<evidence type="ECO:0000313" key="6">
    <source>
        <dbReference type="EMBL" id="GEE00556.1"/>
    </source>
</evidence>
<dbReference type="GO" id="GO:0000976">
    <property type="term" value="F:transcription cis-regulatory region binding"/>
    <property type="evidence" value="ECO:0007669"/>
    <property type="project" value="TreeGrafter"/>
</dbReference>
<dbReference type="InterPro" id="IPR009057">
    <property type="entry name" value="Homeodomain-like_sf"/>
</dbReference>
<feature type="domain" description="HTH tetR-type" evidence="5">
    <location>
        <begin position="44"/>
        <end position="104"/>
    </location>
</feature>
<keyword evidence="2 4" id="KW-0238">DNA-binding</keyword>